<sequence>MLCSSVKAYKKDFGDSDEAWILWTTEMINAVNPSVMGPEATYASQVADDYMEWFREYSHVRVSNPIHDGIGVPVPTIAAQPSHSSMAQVLLPLMVDVRNDAIAMPNHTREGLKNLYDLLFPHQD</sequence>
<gene>
    <name evidence="1" type="ORF">LIER_25885</name>
</gene>
<evidence type="ECO:0000313" key="2">
    <source>
        <dbReference type="Proteomes" id="UP001454036"/>
    </source>
</evidence>
<reference evidence="1 2" key="1">
    <citation type="submission" date="2024-01" db="EMBL/GenBank/DDBJ databases">
        <title>The complete chloroplast genome sequence of Lithospermum erythrorhizon: insights into the phylogenetic relationship among Boraginaceae species and the maternal lineages of purple gromwells.</title>
        <authorList>
            <person name="Okada T."/>
            <person name="Watanabe K."/>
        </authorList>
    </citation>
    <scope>NUCLEOTIDE SEQUENCE [LARGE SCALE GENOMIC DNA]</scope>
</reference>
<keyword evidence="2" id="KW-1185">Reference proteome</keyword>
<comment type="caution">
    <text evidence="1">The sequence shown here is derived from an EMBL/GenBank/DDBJ whole genome shotgun (WGS) entry which is preliminary data.</text>
</comment>
<evidence type="ECO:0000313" key="1">
    <source>
        <dbReference type="EMBL" id="GAA0171966.1"/>
    </source>
</evidence>
<accession>A0AAV3R9U3</accession>
<proteinExistence type="predicted"/>
<organism evidence="1 2">
    <name type="scientific">Lithospermum erythrorhizon</name>
    <name type="common">Purple gromwell</name>
    <name type="synonym">Lithospermum officinale var. erythrorhizon</name>
    <dbReference type="NCBI Taxonomy" id="34254"/>
    <lineage>
        <taxon>Eukaryota</taxon>
        <taxon>Viridiplantae</taxon>
        <taxon>Streptophyta</taxon>
        <taxon>Embryophyta</taxon>
        <taxon>Tracheophyta</taxon>
        <taxon>Spermatophyta</taxon>
        <taxon>Magnoliopsida</taxon>
        <taxon>eudicotyledons</taxon>
        <taxon>Gunneridae</taxon>
        <taxon>Pentapetalae</taxon>
        <taxon>asterids</taxon>
        <taxon>lamiids</taxon>
        <taxon>Boraginales</taxon>
        <taxon>Boraginaceae</taxon>
        <taxon>Boraginoideae</taxon>
        <taxon>Lithospermeae</taxon>
        <taxon>Lithospermum</taxon>
    </lineage>
</organism>
<name>A0AAV3R9U3_LITER</name>
<dbReference type="Proteomes" id="UP001454036">
    <property type="component" value="Unassembled WGS sequence"/>
</dbReference>
<dbReference type="AlphaFoldDB" id="A0AAV3R9U3"/>
<dbReference type="EMBL" id="BAABME010007897">
    <property type="protein sequence ID" value="GAA0171966.1"/>
    <property type="molecule type" value="Genomic_DNA"/>
</dbReference>
<protein>
    <submittedName>
        <fullName evidence="1">Uncharacterized protein</fullName>
    </submittedName>
</protein>